<evidence type="ECO:0000313" key="5">
    <source>
        <dbReference type="EMBL" id="SDF83110.1"/>
    </source>
</evidence>
<dbReference type="InterPro" id="IPR027417">
    <property type="entry name" value="P-loop_NTPase"/>
</dbReference>
<dbReference type="InterPro" id="IPR046843">
    <property type="entry name" value="LonB_AAA-LID"/>
</dbReference>
<evidence type="ECO:0000256" key="3">
    <source>
        <dbReference type="SAM" id="Coils"/>
    </source>
</evidence>
<dbReference type="PRINTS" id="PR00830">
    <property type="entry name" value="ENDOLAPTASE"/>
</dbReference>
<keyword evidence="1 2" id="KW-0645">Protease</keyword>
<dbReference type="Gene3D" id="3.30.230.10">
    <property type="match status" value="1"/>
</dbReference>
<dbReference type="GO" id="GO:0006508">
    <property type="term" value="P:proteolysis"/>
    <property type="evidence" value="ECO:0007669"/>
    <property type="project" value="UniProtKB-KW"/>
</dbReference>
<dbReference type="STRING" id="1082479.SAMN05216241_102490"/>
<dbReference type="PANTHER" id="PTHR10046">
    <property type="entry name" value="ATP DEPENDENT LON PROTEASE FAMILY MEMBER"/>
    <property type="match status" value="1"/>
</dbReference>
<dbReference type="InterPro" id="IPR014721">
    <property type="entry name" value="Ribsml_uS5_D2-typ_fold_subgr"/>
</dbReference>
<dbReference type="GO" id="GO:0005524">
    <property type="term" value="F:ATP binding"/>
    <property type="evidence" value="ECO:0007669"/>
    <property type="project" value="InterPro"/>
</dbReference>
<comment type="similarity">
    <text evidence="2">Belongs to the peptidase S16 family.</text>
</comment>
<dbReference type="PROSITE" id="PS51786">
    <property type="entry name" value="LON_PROTEOLYTIC"/>
    <property type="match status" value="1"/>
</dbReference>
<dbReference type="InterPro" id="IPR027065">
    <property type="entry name" value="Lon_Prtase"/>
</dbReference>
<feature type="active site" evidence="2">
    <location>
        <position position="651"/>
    </location>
</feature>
<dbReference type="OrthoDB" id="9758568at2"/>
<feature type="coiled-coil region" evidence="3">
    <location>
        <begin position="131"/>
        <end position="162"/>
    </location>
</feature>
<dbReference type="Proteomes" id="UP000199415">
    <property type="component" value="Unassembled WGS sequence"/>
</dbReference>
<dbReference type="GO" id="GO:0004252">
    <property type="term" value="F:serine-type endopeptidase activity"/>
    <property type="evidence" value="ECO:0007669"/>
    <property type="project" value="UniProtKB-UniRule"/>
</dbReference>
<accession>A0A1G7PCB4</accession>
<dbReference type="Pfam" id="PF05362">
    <property type="entry name" value="Lon_C"/>
    <property type="match status" value="1"/>
</dbReference>
<keyword evidence="2" id="KW-0720">Serine protease</keyword>
<feature type="coiled-coil region" evidence="3">
    <location>
        <begin position="199"/>
        <end position="226"/>
    </location>
</feature>
<dbReference type="EMBL" id="FNCE01000002">
    <property type="protein sequence ID" value="SDF83110.1"/>
    <property type="molecule type" value="Genomic_DNA"/>
</dbReference>
<dbReference type="InterPro" id="IPR020568">
    <property type="entry name" value="Ribosomal_Su5_D2-typ_SF"/>
</dbReference>
<dbReference type="InterPro" id="IPR046844">
    <property type="entry name" value="Lon-like_helical"/>
</dbReference>
<dbReference type="GO" id="GO:0030163">
    <property type="term" value="P:protein catabolic process"/>
    <property type="evidence" value="ECO:0007669"/>
    <property type="project" value="InterPro"/>
</dbReference>
<dbReference type="RefSeq" id="WP_090019090.1">
    <property type="nucleotide sequence ID" value="NZ_FNCE01000002.1"/>
</dbReference>
<name>A0A1G7PCB4_9PROT</name>
<dbReference type="Gene3D" id="3.40.50.300">
    <property type="entry name" value="P-loop containing nucleotide triphosphate hydrolases"/>
    <property type="match status" value="2"/>
</dbReference>
<evidence type="ECO:0000259" key="4">
    <source>
        <dbReference type="PROSITE" id="PS51786"/>
    </source>
</evidence>
<evidence type="ECO:0000256" key="1">
    <source>
        <dbReference type="ARBA" id="ARBA00022670"/>
    </source>
</evidence>
<keyword evidence="2" id="KW-0378">Hydrolase</keyword>
<dbReference type="Pfam" id="PF20436">
    <property type="entry name" value="LonB_AAA-LID"/>
    <property type="match status" value="1"/>
</dbReference>
<dbReference type="GO" id="GO:0004176">
    <property type="term" value="F:ATP-dependent peptidase activity"/>
    <property type="evidence" value="ECO:0007669"/>
    <property type="project" value="UniProtKB-UniRule"/>
</dbReference>
<dbReference type="AlphaFoldDB" id="A0A1G7PCB4"/>
<dbReference type="EC" id="3.4.21.53" evidence="2"/>
<comment type="catalytic activity">
    <reaction evidence="2">
        <text>Hydrolysis of proteins in presence of ATP.</text>
        <dbReference type="EC" id="3.4.21.53"/>
    </reaction>
</comment>
<dbReference type="Pfam" id="PF20437">
    <property type="entry name" value="LonC_helical"/>
    <property type="match status" value="1"/>
</dbReference>
<sequence>MRLEADALRWHCDPEALGFATTDELTDLDYALGQERAVEALTFGLGMGRDGYNIYALGASGVHKHELVQHHLEADAHNRELPSDFCYVNNFEEPHRPNILKLPAGRGADFKNDLDTFVDDLRDSLRAAFESDEYRTRRQMIEREFREEQEKAVNEIEREARENGITLQRTPAGFGFAPLTEDGEVMSPDSFHQLDADKQQEIQQEIERLQHRLQEALQQMPKWLKQTREKIRQLNADTASQAVGHLVEALKRRYDPLRAVQDHLDRIQADIVDNVDALLARGDQGEMQAAQGEQTEALLRRYRANLIVDNRGREAAPVVYEDEPSYDRLIGRIEHRAEMGALTTDFHLIREGALHRANGGYLVLDARKVLSKPLAWEALKRTLRAGEVRIESLYQALGLISTVSLEPEPVPLSLKVVLIGERLLYYLLSELDPEFNELFKVAADFEERTDRSDGTRDLYARAVATLARRNELAPFSAAGVARVLEHAARLAADQDKLSIEMETIADTLREADFHARRNGNNPVEAADVDAAIRARERRMGRVRERMHEEILRGTVLIDSDGTRGGQINALTVMSLGGVSFGRPTRVTARAGIGRGNVVDIEREVALGGPIHSKGVLILHGYLAARYARERPLSLSASLVFEQSYGGVEGDSASLAELLTLLSTIADVPLRQDLAVTGSVNQHGQVQPIGGVNEKIEGFFEVCKDRGLTGEQGVVIPDANRKHLTLRQEVVDAVRADSFAVHAVKTVDEAIELFTGMPAGTEDADGRFPADTFNGAVQASLDALAEKRRQFGLPSEARRNSTGEA</sequence>
<keyword evidence="3" id="KW-0175">Coiled coil</keyword>
<keyword evidence="6" id="KW-1185">Reference proteome</keyword>
<dbReference type="Pfam" id="PF13654">
    <property type="entry name" value="AAA_32"/>
    <property type="match status" value="1"/>
</dbReference>
<evidence type="ECO:0000256" key="2">
    <source>
        <dbReference type="PROSITE-ProRule" id="PRU01122"/>
    </source>
</evidence>
<protein>
    <recommendedName>
        <fullName evidence="2">endopeptidase La</fullName>
        <ecNumber evidence="2">3.4.21.53</ecNumber>
    </recommendedName>
</protein>
<feature type="active site" evidence="2">
    <location>
        <position position="694"/>
    </location>
</feature>
<gene>
    <name evidence="5" type="ORF">SAMN05216241_102490</name>
</gene>
<proteinExistence type="inferred from homology"/>
<dbReference type="InterPro" id="IPR041699">
    <property type="entry name" value="AAA_32"/>
</dbReference>
<reference evidence="5 6" key="1">
    <citation type="submission" date="2016-10" db="EMBL/GenBank/DDBJ databases">
        <authorList>
            <person name="de Groot N.N."/>
        </authorList>
    </citation>
    <scope>NUCLEOTIDE SEQUENCE [LARGE SCALE GENOMIC DNA]</scope>
    <source>
        <strain evidence="5 6">DSM 25584</strain>
    </source>
</reference>
<feature type="domain" description="Lon proteolytic" evidence="4">
    <location>
        <begin position="580"/>
        <end position="756"/>
    </location>
</feature>
<dbReference type="SUPFAM" id="SSF54211">
    <property type="entry name" value="Ribosomal protein S5 domain 2-like"/>
    <property type="match status" value="1"/>
</dbReference>
<evidence type="ECO:0000313" key="6">
    <source>
        <dbReference type="Proteomes" id="UP000199415"/>
    </source>
</evidence>
<organism evidence="5 6">
    <name type="scientific">Limimonas halophila</name>
    <dbReference type="NCBI Taxonomy" id="1082479"/>
    <lineage>
        <taxon>Bacteria</taxon>
        <taxon>Pseudomonadati</taxon>
        <taxon>Pseudomonadota</taxon>
        <taxon>Alphaproteobacteria</taxon>
        <taxon>Rhodospirillales</taxon>
        <taxon>Rhodovibrionaceae</taxon>
        <taxon>Limimonas</taxon>
    </lineage>
</organism>
<dbReference type="InterPro" id="IPR008269">
    <property type="entry name" value="Lon_proteolytic"/>
</dbReference>
<dbReference type="Gene3D" id="1.10.8.60">
    <property type="match status" value="1"/>
</dbReference>